<feature type="compositionally biased region" description="Polar residues" evidence="1">
    <location>
        <begin position="11"/>
        <end position="24"/>
    </location>
</feature>
<keyword evidence="3" id="KW-1185">Reference proteome</keyword>
<dbReference type="OrthoDB" id="10250660at2759"/>
<organism evidence="2 3">
    <name type="scientific">Stegodyphus mimosarum</name>
    <name type="common">African social velvet spider</name>
    <dbReference type="NCBI Taxonomy" id="407821"/>
    <lineage>
        <taxon>Eukaryota</taxon>
        <taxon>Metazoa</taxon>
        <taxon>Ecdysozoa</taxon>
        <taxon>Arthropoda</taxon>
        <taxon>Chelicerata</taxon>
        <taxon>Arachnida</taxon>
        <taxon>Araneae</taxon>
        <taxon>Araneomorphae</taxon>
        <taxon>Entelegynae</taxon>
        <taxon>Eresoidea</taxon>
        <taxon>Eresidae</taxon>
        <taxon>Stegodyphus</taxon>
    </lineage>
</organism>
<dbReference type="AlphaFoldDB" id="A0A087SY40"/>
<evidence type="ECO:0000256" key="1">
    <source>
        <dbReference type="SAM" id="MobiDB-lite"/>
    </source>
</evidence>
<dbReference type="Proteomes" id="UP000054359">
    <property type="component" value="Unassembled WGS sequence"/>
</dbReference>
<evidence type="ECO:0000313" key="2">
    <source>
        <dbReference type="EMBL" id="KFM57779.1"/>
    </source>
</evidence>
<evidence type="ECO:0000313" key="3">
    <source>
        <dbReference type="Proteomes" id="UP000054359"/>
    </source>
</evidence>
<gene>
    <name evidence="2" type="ORF">X975_06315</name>
</gene>
<reference evidence="2 3" key="1">
    <citation type="submission" date="2013-11" db="EMBL/GenBank/DDBJ databases">
        <title>Genome sequencing of Stegodyphus mimosarum.</title>
        <authorList>
            <person name="Bechsgaard J."/>
        </authorList>
    </citation>
    <scope>NUCLEOTIDE SEQUENCE [LARGE SCALE GENOMIC DNA]</scope>
</reference>
<accession>A0A087SY40</accession>
<feature type="region of interest" description="Disordered" evidence="1">
    <location>
        <begin position="1"/>
        <end position="38"/>
    </location>
</feature>
<feature type="non-terminal residue" evidence="2">
    <location>
        <position position="95"/>
    </location>
</feature>
<sequence length="95" mass="10782">MAEIDNAVESIISTPNEDNNCTESGNEELVETKGEEHDPYSYTKLNDFTSEIYKIELLNLPNYVGYGQLRKLLNTTLKLNPRKVKALGTPPRFAY</sequence>
<proteinExistence type="predicted"/>
<dbReference type="EMBL" id="KK112487">
    <property type="protein sequence ID" value="KFM57779.1"/>
    <property type="molecule type" value="Genomic_DNA"/>
</dbReference>
<dbReference type="STRING" id="407821.A0A087SY40"/>
<protein>
    <submittedName>
        <fullName evidence="2">Uncharacterized protein</fullName>
    </submittedName>
</protein>
<name>A0A087SY40_STEMI</name>